<feature type="region of interest" description="Disordered" evidence="10">
    <location>
        <begin position="4593"/>
        <end position="4631"/>
    </location>
</feature>
<feature type="compositionally biased region" description="Acidic residues" evidence="10">
    <location>
        <begin position="4620"/>
        <end position="4630"/>
    </location>
</feature>
<evidence type="ECO:0000256" key="7">
    <source>
        <dbReference type="ARBA" id="ARBA00023186"/>
    </source>
</evidence>
<dbReference type="InterPro" id="IPR003593">
    <property type="entry name" value="AAA+_ATPase"/>
</dbReference>
<feature type="compositionally biased region" description="Basic and acidic residues" evidence="10">
    <location>
        <begin position="4390"/>
        <end position="4400"/>
    </location>
</feature>
<name>A0A0H1B9F6_9EURO</name>
<keyword evidence="13" id="KW-1185">Reference proteome</keyword>
<dbReference type="SUPFAM" id="SSF52540">
    <property type="entry name" value="P-loop containing nucleoside triphosphate hydrolases"/>
    <property type="match status" value="6"/>
</dbReference>
<feature type="compositionally biased region" description="Polar residues" evidence="10">
    <location>
        <begin position="4537"/>
        <end position="4555"/>
    </location>
</feature>
<evidence type="ECO:0000256" key="3">
    <source>
        <dbReference type="ARBA" id="ARBA00007188"/>
    </source>
</evidence>
<evidence type="ECO:0000256" key="2">
    <source>
        <dbReference type="ARBA" id="ARBA00004642"/>
    </source>
</evidence>
<dbReference type="GO" id="GO:0005524">
    <property type="term" value="F:ATP binding"/>
    <property type="evidence" value="ECO:0007669"/>
    <property type="project" value="UniProtKB-KW"/>
</dbReference>
<dbReference type="Proteomes" id="UP000053573">
    <property type="component" value="Unassembled WGS sequence"/>
</dbReference>
<dbReference type="Pfam" id="PF17867">
    <property type="entry name" value="AAA_lid_7"/>
    <property type="match status" value="3"/>
</dbReference>
<comment type="subcellular location">
    <subcellularLocation>
        <location evidence="1">Nucleus</location>
        <location evidence="1">Nucleolus</location>
    </subcellularLocation>
    <subcellularLocation>
        <location evidence="2">Nucleus</location>
        <location evidence="2">Nucleoplasm</location>
    </subcellularLocation>
</comment>
<feature type="compositionally biased region" description="Acidic residues" evidence="10">
    <location>
        <begin position="4254"/>
        <end position="4265"/>
    </location>
</feature>
<sequence length="4944" mass="552903">MAQFNIDGVLLPDPQFLQQLPPELVEILRTSSSNPSACLDTLAIAALQPHYTNKLFALYEPIFVDLAARWLYLDSHEYSIQITLAFSRILPFAPYLRPFVHAASHHLKGSALPSSPESNQFQPLDMEEQMLHAFLIALFRLLSFDLDSFSAILPAAQLQSLLTHPNPVIRYLAIRCLCLYMHAADAALEQMLSKYHDGAAINGSWEDRSIDYRFLSIWEEKRWTTLKDELESARISRDNSVVETWTKGFRNSFTSHTAEIGGVLLPTIHPTNNIRASTLVETPTVLRNIHSVGNALLSMDPVLLVGLAGSGKTSLVNEAANRMGQFSSMITLHLNEQTDSKSLLGVYSTSSQAGSFSWQPGVLTKAAREGRWVLIEDLDRAPSEVLGLILPLIEKRELIIPSRKERIRCADGFRVIATMRSTINAAGREIAPSSNILGNRLWNRIQVVSMPLSEVKEVIIQKFPLISSRVETIMNMFARITSLFNGTLSRRFMTGRLPSLRDLVKLCYRIERRLQNIGCETGYEAVPDGTHDEFFMDAVDCFAAYSPKGLLQSTVTEAIAEEMQVSPQRMKFCLSEQTPKYLDSPNSVTIGRESCQKRKPLGLRKSASSAADRSTFAPTRASLKIMEQVLSALQVSEPVLLVGETGIGKTAVIQQLAYLLRQRLTVVNLSQQSESTDLLGGFKPVNIRSIAVPLVDDFNLLFESTFSAKKNQKFLASVAKCVTNSNWVRLVNILNEAVKMASGVFESMKKTKNEMEDAGSEQPSKKRKLDDSKYIRLREKWENFARELKEFEVRVSEGDSKFAFAFVQGKIVKALKNGEWVLLDEINLASPDTLESIASLLHYGSDGIPSVLLSEAGEVERIYGHPNFRIFGAMNPATDAGKRDLAPGLRSRFTEIYVNSPDTEIDDLITLIDAYLGSLTVADEKASIALARLYLDTKKLNADNKLTDGAGQKPHFSIRTLVRSLIYVRNQAHIYGLRRAMYEGFCMSFLTLLSKESELQIIPLLDQHIFGSLKNSRSILSQTPKPPNDGATHVQFKHYWMRQGAFPTESQPHYIITPFIERNLMNLVRASSTRRFPILLQGPTSSGKTSMVEYLAKISGNRFVRINNHEHTDLQEYLGSYVSGEDGSLRYQEGILVEALRNGYWIVLDELNLAPTDVLEALNRLLDDNRELFLPESQEVVHPHPNFMLFATQNPAGLYGGRKVLSRAFRNRFLELHFDDIPEDELEFILKERSQIPPSFCARIVGVYRKLSLLRQSSRLFEQRNSFATLRDLFRWAQRRADDREQLAVNGFMLLAERVRNPQERAAVKEVIEEVMRVKLDETTIYSPTRLEARFQQLSATAPTGIIWTQAMRRVFILVSQAIEHNEPVLLVGETGCGKTQICQAIAEIYGKELFTINAHVNLETGDIIGAQRPLRNRSAIEGQLLADLSSVLKSIDTYDESIDSSIDELSRAFSALQTETLDMCEPDLVNRIRGNMTRAKALFEWSNGSLITAMETGQHFLLDEISLADDSVLERLNSVLESHRSLLLAEKGPIDSLVVAKDGFQFLATMNPGGDYGKRELSAALRNRLTEIWVPQLSEAEDILPILSAKLLSPISNAPSSMLTFAKWFKETFQTTSSGSISIRDLLAWVDFVNQCKDLDDVTAMVHGAALVYIDTLGANPSAMLASGAANLKHDRAKCLERLGKIFGFDAASVYYQAATISMEENNMRIGPFVLEMNTHSEHDPTFSMDAPTTIANTLRIARGLQSAKPILLEGSPGVGKTTLVAALAQSLGKPLTRINLSDQTDLTDLFGSDVPVEGGDMGNFAWSDAPFLRAMQTGGWVLLDEMNLASQSVLEGLNSCLDHRQQVYVAELDQTFKRHPNFVLFAAQNPHHQGGGRKGLPASFVNRFTVVYADSFSDNDLKMICERLSPLAPEKEIQQLVEFISSLNFKVTSERRLGTIGGPWEINLRDISRWLKLLESTPIRVSPSQFLDVVISQRFRTPSDRTLVASLYEDVFGSTPEIKSYFHNLSVSQYQVGLGVLQRDPLVQYFNDPHMKILAGDLPIMESLVLCIEQGWPSILVGASGCGKTAILRKLAAFSGSKVVELALNADTDTMDLIGGFEQVDNDRHLLSFLDDLCQFLQTQIVSAHTTAKQTDVGSELVQLYQTIKSGTPELETISDALHRVSLKELHPNFTEFYQRSKTLLKSSSGGKTIGFEWTEGIFIQSVQKGDWVVLDNANLCNPSVLDRLNSLMEPNGCLVINEQRTGDGTAKVVKPHPNFRLFLTMDPRYGELSRAMRNRAIEICFPPRADEAMPKAGGIFYTSESSIYRIRWGQDLSCYRMESDRLQDELEVSLDHLAPHDFRSLQQSSGTSIDIWTTNGAADTKRSTTIYQTFDRYHAFLRRDTLPPLKDILRNGSWTEQKFSSFGQSVEPLHPLINEPRVVACIVPESRALLAKLTKLQEIQFNVWHFHQILSQVRGSVSNKKPSEMTRLERSMASNRIPALMKESTQPVALYLSNCIQALSETIQNIDAELLCSVDVCAMVSSILELCWDIFNVVQANDFDEGIFQTYLQIGQSLYSRFKDVQLDLVRVLSESLNNFRANWGLTTGQSMQRMWDRWRPATPIDPAHLKSMVDLQCVAARFDQITLKTNLPFSQLNQFRHSLVQAQVSMLQGADPGGLIQDLQHVIDDFETRMLDSDSVSAPYFSIEFEALSQYRDFIDISKLDTATTNSALSDVLQLLAGRPASPHDMSTLESPIPELLSRISRFSGFQNMSRKPLALRGTISLSLIAKLGSLGNVPLKGMNLLHSELNLIANGLCSSTDQIAHNQFAILQSQLAELLRELLHCHEDLIDPASLANAASYLGTLGRESQPSGYAMIQTLRLDLRDNSEKHHYFNEFASRSFNKILSSLAGTTGENGAAKYLQLGAACIHLAMACLQLFVPNKPFDPSLGLVVQRQQYTQRVQEKAKKLDALKAFELYFSGQESSLRIRMIEDELQLLGAVPPSPPVIRPKPSQSGELQGEFANLLNSVLSTNPDVMLRSLQDSANSDSGNALNQQGKLLQKNIQQICLRLTTNYKAYGDVVIPIVRFLEILHLGVELVQCSEPRSHLGQSFMQAMGQVTPLMSARRVSLFELQTPSSRLSNVEKIDLGLQRLAVLRVFQNTDPETLSAAENRQLLRDIFEDFSVLWKQQLEVDQNKHSQKSSLYRYRGSFEDDQEVDADEFSQLFPTFDGPIEDDLESRTLSQFDVKTISMQLSSVLDNLFSSLDKESTLKQLLLDSTKLLGSNMAKHLIDIPTADPKSHLLGAILFLDEVKTSKQPTSYNFYSDPNLVEVKKLADLVEAIRVRFKEIQNSWPEHATLSDVIHCCSEIFQFKHQEPLAKFITKVEKLHSFIYEWQTVASKEFSAVQWYDNLTALLINWRRIELSTWARLLDIEDEKCSEDASAWWFVAYDVIIAAPLRIVQGGQPLTEHSVELIATLERFICSTPMGQYKFRLQLVAKFKMLLHLYASDFPPLEQLSGAIDNLLHHYLPFVSIFEKSLGDGRQTLERDIQQTIQLASWKDVNITALRESARRSHNKLFRVVRKYRSLLGQSSEGLLMKGLSGLPDKTESLPDNCITLPNPVSSTAFRVCRENIHAWGQRPIRFTDPDGAVKSMQRVYENSLTGLLAHEELDVFTRDIIDTIAEFKSRTPKTLTEDNQHDVQHLKGQKRRFYAEKLKDLRFMGIRSNVGTAILESQQSVAMVLSTTRPLTAPVDSVHIKSADSYFHRFLDLVPRVRISSHEYSEDLSNVEVARSAGFIEGLLHWALKQRETLSLRMDNFIALESAMEQMRNVSDLSSSLLYSNSYLPSSRRDLRGTLRWLSTILGVCGSTIQIHRNFAGIDSLEVLGALYDWKTRLNTLLISIENLKTLPPGLSTGIHENLFSSVQTLVSDIRSDVLKRIDEHPELTFALEQILPWTELSTTASIPETNGQINLSLQEFDSALLTAMDKIFVVMQKLSSSLSTAPASKDTPAWLVKTEQIISKACAELHMVNITGAISSVLAQIQHISTTDSTSLTVVGAAISVVLPIAEQYKSICTDVLHRYSALHREICKMSYLLAKSFNQIASEGFCTPLESSGEQGKSDKLESGTGLGDGEGAEDISKDVQDDEDLSDLAQEKQQMDGDKEDKEGEDDAVNMDQEDLEADRSDFEDEKDTEDGKGSDQEEDDMDIDEETGSVDGLDASAVDEKMWDGTNDQEQKDTENEQGKGEPESEDKTAAQTEKNEKVDQDKDGEESENEGSEPPDHEGEAVGREDMDTTNPHAKEEPVLDLPEDMELDGQNDKDKEESDLDDDLGDLSDDNNSTWEGEPDAPEQPNDDPDLDSQHQVEDEAETAEEAKEEVLDGQEDAEGPKEEPEAETAGEEEEKEGLLETERTDNQADSENIAPSEEVSGGLGVDQDQNQEKGDSGEATQEQGSKDEADEQNPQTGSADQGEDGKEATNASGGRDDGKLDDSQTQAFKKLGDILEQWHRRQRQIKEASDDQDTSQNENQDANMEDADFEHLADDQDVADTQALGQANEEQAKSLDQSNAVESDMRPEEGEFLPDAGEPENLPAEQSLEDQMDLDQKLGLSENNNTSRSFVAGDRNMENEPTDQNGETEESREMEDMDAHLSALHVSSELAPLTSPEEARRLWSHYESITHDLSLSLTEQLRLILAPTLATKLRGDFRTGKRLNIKRIIPYIASQYKRDKIWMRRSVPSKRSYQIMIAVDDSKSMLESGSGQLAFETLALVAKSLSMLEAGDLCVVGFGDEDHVRVAHEFGKPFSSEAGVQIFQQFSYKQTGTNVRKLISDSIALFREAKTKRSRSSGSGDLWQLELIISDGICEDHETIRRLVRQAQEERIMIVFIIVDAVKGSSILDLTQASFESDGSGTGEMKLKMKRYLEGFPFAYYLVVRDVQELPAILSLALKQWFAEVVDVAA</sequence>
<proteinExistence type="inferred from homology"/>
<dbReference type="SUPFAM" id="SSF48371">
    <property type="entry name" value="ARM repeat"/>
    <property type="match status" value="1"/>
</dbReference>
<feature type="compositionally biased region" description="Acidic residues" evidence="10">
    <location>
        <begin position="4153"/>
        <end position="4179"/>
    </location>
</feature>
<comment type="function">
    <text evidence="9">Nuclear chaperone required for maturation and nuclear export of pre-60S ribosome subunits.</text>
</comment>
<dbReference type="InterPro" id="IPR011704">
    <property type="entry name" value="ATPase_dyneun-rel_AAA"/>
</dbReference>
<dbReference type="GO" id="GO:0016887">
    <property type="term" value="F:ATP hydrolysis activity"/>
    <property type="evidence" value="ECO:0007669"/>
    <property type="project" value="InterPro"/>
</dbReference>
<evidence type="ECO:0000256" key="1">
    <source>
        <dbReference type="ARBA" id="ARBA00004604"/>
    </source>
</evidence>
<dbReference type="InterPro" id="IPR036465">
    <property type="entry name" value="vWFA_dom_sf"/>
</dbReference>
<comment type="caution">
    <text evidence="12">The sequence shown here is derived from an EMBL/GenBank/DDBJ whole genome shotgun (WGS) entry which is preliminary data.</text>
</comment>
<dbReference type="Pfam" id="PF07728">
    <property type="entry name" value="AAA_5"/>
    <property type="match status" value="9"/>
</dbReference>
<dbReference type="PROSITE" id="PS50234">
    <property type="entry name" value="VWFA"/>
    <property type="match status" value="1"/>
</dbReference>
<dbReference type="FunFam" id="3.40.50.300:FF:001368">
    <property type="entry name" value="Midasin"/>
    <property type="match status" value="1"/>
</dbReference>
<dbReference type="FunFam" id="3.40.50.300:FF:001861">
    <property type="entry name" value="Midasin"/>
    <property type="match status" value="1"/>
</dbReference>
<feature type="compositionally biased region" description="Acidic residues" evidence="10">
    <location>
        <begin position="4310"/>
        <end position="4322"/>
    </location>
</feature>
<comment type="similarity">
    <text evidence="3 9">Belongs to the midasin family.</text>
</comment>
<keyword evidence="8 9" id="KW-0539">Nucleus</keyword>
<evidence type="ECO:0000256" key="9">
    <source>
        <dbReference type="PIRNR" id="PIRNR010340"/>
    </source>
</evidence>
<feature type="compositionally biased region" description="Basic and acidic residues" evidence="10">
    <location>
        <begin position="4139"/>
        <end position="4152"/>
    </location>
</feature>
<dbReference type="GO" id="GO:0000027">
    <property type="term" value="P:ribosomal large subunit assembly"/>
    <property type="evidence" value="ECO:0007669"/>
    <property type="project" value="InterPro"/>
</dbReference>
<feature type="region of interest" description="Disordered" evidence="10">
    <location>
        <begin position="4098"/>
        <end position="4576"/>
    </location>
</feature>
<feature type="compositionally biased region" description="Basic and acidic residues" evidence="10">
    <location>
        <begin position="4266"/>
        <end position="4290"/>
    </location>
</feature>
<evidence type="ECO:0000256" key="8">
    <source>
        <dbReference type="ARBA" id="ARBA00023242"/>
    </source>
</evidence>
<dbReference type="InterPro" id="IPR012099">
    <property type="entry name" value="Midasin"/>
</dbReference>
<dbReference type="STRING" id="2060906.A0A0H1B9F6"/>
<evidence type="ECO:0000259" key="11">
    <source>
        <dbReference type="PROSITE" id="PS50234"/>
    </source>
</evidence>
<keyword evidence="7 9" id="KW-0143">Chaperone</keyword>
<gene>
    <name evidence="12" type="ORF">EMPG_16878</name>
</gene>
<dbReference type="PANTHER" id="PTHR48103">
    <property type="entry name" value="MIDASIN-RELATED"/>
    <property type="match status" value="1"/>
</dbReference>
<feature type="compositionally biased region" description="Acidic residues" evidence="10">
    <location>
        <begin position="4187"/>
        <end position="4199"/>
    </location>
</feature>
<reference evidence="13" key="1">
    <citation type="journal article" date="2015" name="PLoS Genet.">
        <title>The dynamic genome and transcriptome of the human fungal pathogen Blastomyces and close relative Emmonsia.</title>
        <authorList>
            <person name="Munoz J.F."/>
            <person name="Gauthier G.M."/>
            <person name="Desjardins C.A."/>
            <person name="Gallo J.E."/>
            <person name="Holder J."/>
            <person name="Sullivan T.D."/>
            <person name="Marty A.J."/>
            <person name="Carmen J.C."/>
            <person name="Chen Z."/>
            <person name="Ding L."/>
            <person name="Gujja S."/>
            <person name="Magrini V."/>
            <person name="Misas E."/>
            <person name="Mitreva M."/>
            <person name="Priest M."/>
            <person name="Saif S."/>
            <person name="Whiston E.A."/>
            <person name="Young S."/>
            <person name="Zeng Q."/>
            <person name="Goldman W.E."/>
            <person name="Mardis E.R."/>
            <person name="Taylor J.W."/>
            <person name="McEwen J.G."/>
            <person name="Clay O.K."/>
            <person name="Klein B.S."/>
            <person name="Cuomo C.A."/>
        </authorList>
    </citation>
    <scope>NUCLEOTIDE SEQUENCE [LARGE SCALE GENOMIC DNA]</scope>
    <source>
        <strain evidence="13">UAMH 139</strain>
    </source>
</reference>
<evidence type="ECO:0000256" key="10">
    <source>
        <dbReference type="SAM" id="MobiDB-lite"/>
    </source>
</evidence>
<keyword evidence="5 9" id="KW-0547">Nucleotide-binding</keyword>
<evidence type="ECO:0000256" key="5">
    <source>
        <dbReference type="ARBA" id="ARBA00022741"/>
    </source>
</evidence>
<organism evidence="12 13">
    <name type="scientific">Blastomyces silverae</name>
    <dbReference type="NCBI Taxonomy" id="2060906"/>
    <lineage>
        <taxon>Eukaryota</taxon>
        <taxon>Fungi</taxon>
        <taxon>Dikarya</taxon>
        <taxon>Ascomycota</taxon>
        <taxon>Pezizomycotina</taxon>
        <taxon>Eurotiomycetes</taxon>
        <taxon>Eurotiomycetidae</taxon>
        <taxon>Onygenales</taxon>
        <taxon>Ajellomycetaceae</taxon>
        <taxon>Blastomyces</taxon>
    </lineage>
</organism>
<dbReference type="SMART" id="SM00382">
    <property type="entry name" value="AAA"/>
    <property type="match status" value="6"/>
</dbReference>
<dbReference type="InterPro" id="IPR027417">
    <property type="entry name" value="P-loop_NTPase"/>
</dbReference>
<dbReference type="InterPro" id="IPR002035">
    <property type="entry name" value="VWF_A"/>
</dbReference>
<feature type="compositionally biased region" description="Acidic residues" evidence="10">
    <location>
        <begin position="4378"/>
        <end position="4389"/>
    </location>
</feature>
<evidence type="ECO:0000256" key="6">
    <source>
        <dbReference type="ARBA" id="ARBA00022840"/>
    </source>
</evidence>
<dbReference type="Pfam" id="PF21108">
    <property type="entry name" value="MDN1_4th"/>
    <property type="match status" value="1"/>
</dbReference>
<accession>A0A0H1B9F6</accession>
<dbReference type="CDD" id="cd00009">
    <property type="entry name" value="AAA"/>
    <property type="match status" value="3"/>
</dbReference>
<dbReference type="SUPFAM" id="SSF53300">
    <property type="entry name" value="vWA-like"/>
    <property type="match status" value="1"/>
</dbReference>
<dbReference type="InterPro" id="IPR040848">
    <property type="entry name" value="AAA_lid_7"/>
</dbReference>
<feature type="domain" description="VWFA" evidence="11">
    <location>
        <begin position="4728"/>
        <end position="4940"/>
    </location>
</feature>
<dbReference type="GO" id="GO:0005654">
    <property type="term" value="C:nucleoplasm"/>
    <property type="evidence" value="ECO:0007669"/>
    <property type="project" value="UniProtKB-SubCell"/>
</dbReference>
<keyword evidence="6 9" id="KW-0067">ATP-binding</keyword>
<dbReference type="Pfam" id="PF17865">
    <property type="entry name" value="AAA_lid_5"/>
    <property type="match status" value="1"/>
</dbReference>
<protein>
    <recommendedName>
        <fullName evidence="4 9">Midasin</fullName>
    </recommendedName>
</protein>
<dbReference type="GO" id="GO:0030687">
    <property type="term" value="C:preribosome, large subunit precursor"/>
    <property type="evidence" value="ECO:0007669"/>
    <property type="project" value="TreeGrafter"/>
</dbReference>
<dbReference type="InterPro" id="IPR041190">
    <property type="entry name" value="Midasin_AAA_lid_5"/>
</dbReference>
<dbReference type="PANTHER" id="PTHR48103:SF2">
    <property type="entry name" value="MIDASIN"/>
    <property type="match status" value="1"/>
</dbReference>
<dbReference type="Gene3D" id="3.40.50.300">
    <property type="entry name" value="P-loop containing nucleotide triphosphate hydrolases"/>
    <property type="match status" value="6"/>
</dbReference>
<dbReference type="FunFam" id="3.40.50.300:FF:000582">
    <property type="entry name" value="Midasin"/>
    <property type="match status" value="1"/>
</dbReference>
<feature type="compositionally biased region" description="Basic and acidic residues" evidence="10">
    <location>
        <begin position="4209"/>
        <end position="4253"/>
    </location>
</feature>
<dbReference type="InterPro" id="IPR048617">
    <property type="entry name" value="MDN1_AAA_lid_4"/>
</dbReference>
<dbReference type="GO" id="GO:0000055">
    <property type="term" value="P:ribosomal large subunit export from nucleus"/>
    <property type="evidence" value="ECO:0007669"/>
    <property type="project" value="TreeGrafter"/>
</dbReference>
<dbReference type="FunFam" id="3.40.50.300:FF:001205">
    <property type="entry name" value="Midasin"/>
    <property type="match status" value="1"/>
</dbReference>
<evidence type="ECO:0000313" key="12">
    <source>
        <dbReference type="EMBL" id="KLJ07652.1"/>
    </source>
</evidence>
<dbReference type="PIRSF" id="PIRSF010340">
    <property type="entry name" value="Midasin"/>
    <property type="match status" value="1"/>
</dbReference>
<feature type="compositionally biased region" description="Basic and acidic residues" evidence="10">
    <location>
        <begin position="4484"/>
        <end position="4503"/>
    </location>
</feature>
<evidence type="ECO:0000256" key="4">
    <source>
        <dbReference type="ARBA" id="ARBA00017143"/>
    </source>
</evidence>
<dbReference type="FunFam" id="3.40.50.300:FF:000142">
    <property type="entry name" value="Midasin"/>
    <property type="match status" value="1"/>
</dbReference>
<evidence type="ECO:0000313" key="13">
    <source>
        <dbReference type="Proteomes" id="UP000053573"/>
    </source>
</evidence>
<feature type="compositionally biased region" description="Acidic residues" evidence="10">
    <location>
        <begin position="4330"/>
        <end position="4344"/>
    </location>
</feature>
<dbReference type="OrthoDB" id="5186at2759"/>
<dbReference type="GO" id="GO:0005730">
    <property type="term" value="C:nucleolus"/>
    <property type="evidence" value="ECO:0007669"/>
    <property type="project" value="UniProtKB-SubCell"/>
</dbReference>
<dbReference type="InterPro" id="IPR016024">
    <property type="entry name" value="ARM-type_fold"/>
</dbReference>
<dbReference type="EMBL" id="LDEV01002784">
    <property type="protein sequence ID" value="KLJ07652.1"/>
    <property type="molecule type" value="Genomic_DNA"/>
</dbReference>